<evidence type="ECO:0000256" key="1">
    <source>
        <dbReference type="SAM" id="Phobius"/>
    </source>
</evidence>
<name>A0A3E0VC87_9MICO</name>
<feature type="transmembrane region" description="Helical" evidence="1">
    <location>
        <begin position="172"/>
        <end position="195"/>
    </location>
</feature>
<evidence type="ECO:0008006" key="4">
    <source>
        <dbReference type="Google" id="ProtNLM"/>
    </source>
</evidence>
<dbReference type="OrthoDB" id="4570818at2"/>
<feature type="transmembrane region" description="Helical" evidence="1">
    <location>
        <begin position="49"/>
        <end position="71"/>
    </location>
</feature>
<proteinExistence type="predicted"/>
<dbReference type="RefSeq" id="WP_116284418.1">
    <property type="nucleotide sequence ID" value="NZ_NBXA01000031.1"/>
</dbReference>
<organism evidence="2 3">
    <name type="scientific">Subtercola boreus</name>
    <dbReference type="NCBI Taxonomy" id="120213"/>
    <lineage>
        <taxon>Bacteria</taxon>
        <taxon>Bacillati</taxon>
        <taxon>Actinomycetota</taxon>
        <taxon>Actinomycetes</taxon>
        <taxon>Micrococcales</taxon>
        <taxon>Microbacteriaceae</taxon>
        <taxon>Subtercola</taxon>
    </lineage>
</organism>
<keyword evidence="1" id="KW-0812">Transmembrane</keyword>
<keyword evidence="1" id="KW-0472">Membrane</keyword>
<evidence type="ECO:0000313" key="3">
    <source>
        <dbReference type="Proteomes" id="UP000256709"/>
    </source>
</evidence>
<gene>
    <name evidence="2" type="ORF">B7R21_16810</name>
</gene>
<sequence length="197" mass="20351">MNNPFGPFQDLVSHVPEIVQPLLVALLGAIPFVDEAATGLGIVAGMHPLVAFTANAVGSSVSVVLVVLLGSRVRGAILARRVRSSASVTSPDLVPAAHTSAVTAGTPLVVTSAVPQHQAEENESKGKKRLAGWLVRFGVPGASILAPLALPFSFTALFFISSGVKKSWVILWQLIAIVLWTAVVTASATAAVAMLSN</sequence>
<protein>
    <recommendedName>
        <fullName evidence="4">Small multidrug efflux protein</fullName>
    </recommendedName>
</protein>
<dbReference type="AlphaFoldDB" id="A0A3E0VC87"/>
<keyword evidence="1" id="KW-1133">Transmembrane helix</keyword>
<feature type="transmembrane region" description="Helical" evidence="1">
    <location>
        <begin position="133"/>
        <end position="160"/>
    </location>
</feature>
<reference evidence="2 3" key="1">
    <citation type="submission" date="2017-04" db="EMBL/GenBank/DDBJ databases">
        <title>Comparative genome analysis of Subtercola boreus.</title>
        <authorList>
            <person name="Cho Y.-J."/>
            <person name="Cho A."/>
            <person name="Kim O.-S."/>
            <person name="Lee J.-I."/>
        </authorList>
    </citation>
    <scope>NUCLEOTIDE SEQUENCE [LARGE SCALE GENOMIC DNA]</scope>
    <source>
        <strain evidence="2 3">P27444</strain>
    </source>
</reference>
<evidence type="ECO:0000313" key="2">
    <source>
        <dbReference type="EMBL" id="RFA07118.1"/>
    </source>
</evidence>
<comment type="caution">
    <text evidence="2">The sequence shown here is derived from an EMBL/GenBank/DDBJ whole genome shotgun (WGS) entry which is preliminary data.</text>
</comment>
<dbReference type="EMBL" id="NBXA01000031">
    <property type="protein sequence ID" value="RFA07118.1"/>
    <property type="molecule type" value="Genomic_DNA"/>
</dbReference>
<dbReference type="Proteomes" id="UP000256709">
    <property type="component" value="Unassembled WGS sequence"/>
</dbReference>
<accession>A0A3E0VC87</accession>